<keyword evidence="4" id="KW-1185">Reference proteome</keyword>
<evidence type="ECO:0000313" key="3">
    <source>
        <dbReference type="EMBL" id="AKP50883.1"/>
    </source>
</evidence>
<evidence type="ECO:0000313" key="4">
    <source>
        <dbReference type="Proteomes" id="UP000036520"/>
    </source>
</evidence>
<dbReference type="PANTHER" id="PTHR42901:SF1">
    <property type="entry name" value="ALCOHOL DEHYDROGENASE"/>
    <property type="match status" value="1"/>
</dbReference>
<dbReference type="AlphaFoldDB" id="A0A0H4PDH5"/>
<dbReference type="OrthoDB" id="9808814at2"/>
<dbReference type="GO" id="GO:0016491">
    <property type="term" value="F:oxidoreductase activity"/>
    <property type="evidence" value="ECO:0007669"/>
    <property type="project" value="UniProtKB-KW"/>
</dbReference>
<comment type="similarity">
    <text evidence="1">Belongs to the short-chain dehydrogenases/reductases (SDR) family.</text>
</comment>
<dbReference type="InterPro" id="IPR002347">
    <property type="entry name" value="SDR_fam"/>
</dbReference>
<gene>
    <name evidence="3" type="ORF">CA2015_1444</name>
</gene>
<dbReference type="Proteomes" id="UP000036520">
    <property type="component" value="Chromosome"/>
</dbReference>
<sequence length="268" mass="29018">MQDLKSKYGKQALITGGSSGIGKAFAIELAKQGIAPILVARSKDKLTALAQEIWAKYQVKAQAFSVNISDEEATVNFLKEIDKQDIGMLIHSAGMENNGSFIKISPEKELSMIKLNITSTYLLTNHFAKKMSAAKKGGILLVSSMAGLMATPYFSNYSATKAYVHQLGLSLYSELKANNVDISVLAPGLTETNMTADNGVDWSKVPMSSMDPSEVAQISLNSIGKKGTIIPGRMNKMMVMMAKRLFSIKSFGAMNGMLMKKAINSEKL</sequence>
<dbReference type="RefSeq" id="WP_048641287.1">
    <property type="nucleotide sequence ID" value="NZ_CP012040.1"/>
</dbReference>
<dbReference type="EMBL" id="CP012040">
    <property type="protein sequence ID" value="AKP50883.1"/>
    <property type="molecule type" value="Genomic_DNA"/>
</dbReference>
<dbReference type="SUPFAM" id="SSF51735">
    <property type="entry name" value="NAD(P)-binding Rossmann-fold domains"/>
    <property type="match status" value="1"/>
</dbReference>
<organism evidence="3 4">
    <name type="scientific">Cyclobacterium amurskyense</name>
    <dbReference type="NCBI Taxonomy" id="320787"/>
    <lineage>
        <taxon>Bacteria</taxon>
        <taxon>Pseudomonadati</taxon>
        <taxon>Bacteroidota</taxon>
        <taxon>Cytophagia</taxon>
        <taxon>Cytophagales</taxon>
        <taxon>Cyclobacteriaceae</taxon>
        <taxon>Cyclobacterium</taxon>
    </lineage>
</organism>
<dbReference type="Gene3D" id="3.40.50.720">
    <property type="entry name" value="NAD(P)-binding Rossmann-like Domain"/>
    <property type="match status" value="1"/>
</dbReference>
<dbReference type="PRINTS" id="PR00081">
    <property type="entry name" value="GDHRDH"/>
</dbReference>
<dbReference type="PANTHER" id="PTHR42901">
    <property type="entry name" value="ALCOHOL DEHYDROGENASE"/>
    <property type="match status" value="1"/>
</dbReference>
<evidence type="ECO:0000256" key="1">
    <source>
        <dbReference type="ARBA" id="ARBA00006484"/>
    </source>
</evidence>
<reference evidence="3 4" key="1">
    <citation type="submission" date="2015-07" db="EMBL/GenBank/DDBJ databases">
        <authorList>
            <person name="Kim K.M."/>
        </authorList>
    </citation>
    <scope>NUCLEOTIDE SEQUENCE [LARGE SCALE GENOMIC DNA]</scope>
    <source>
        <strain evidence="3 4">KCTC 12363</strain>
    </source>
</reference>
<evidence type="ECO:0000256" key="2">
    <source>
        <dbReference type="ARBA" id="ARBA00023002"/>
    </source>
</evidence>
<dbReference type="Pfam" id="PF00106">
    <property type="entry name" value="adh_short"/>
    <property type="match status" value="1"/>
</dbReference>
<accession>A0A0H4PDH5</accession>
<keyword evidence="2" id="KW-0560">Oxidoreductase</keyword>
<dbReference type="STRING" id="320787.CA2015_1444"/>
<proteinExistence type="inferred from homology"/>
<dbReference type="PIRSF" id="PIRSF000126">
    <property type="entry name" value="11-beta-HSD1"/>
    <property type="match status" value="1"/>
</dbReference>
<dbReference type="KEGG" id="camu:CA2015_1444"/>
<dbReference type="InterPro" id="IPR036291">
    <property type="entry name" value="NAD(P)-bd_dom_sf"/>
</dbReference>
<protein>
    <submittedName>
        <fullName evidence="3">Short-chain dehydrogenase/reductase SDR</fullName>
    </submittedName>
</protein>
<name>A0A0H4PDH5_9BACT</name>